<dbReference type="Proteomes" id="UP001501586">
    <property type="component" value="Unassembled WGS sequence"/>
</dbReference>
<evidence type="ECO:0000256" key="1">
    <source>
        <dbReference type="SAM" id="MobiDB-lite"/>
    </source>
</evidence>
<keyword evidence="3" id="KW-1185">Reference proteome</keyword>
<sequence length="108" mass="10620">MPERHGGMCAAGEFDELVESFDVVPEGSEVTGPASGACADVEDPAGDRLSPGLDHAAAGVSGGDHGAEHAGQSGRLGAVRLGDLIHPCLREVSGSSGVSATVAATPIT</sequence>
<gene>
    <name evidence="2" type="ORF">GCM10022261_13540</name>
</gene>
<reference evidence="3" key="1">
    <citation type="journal article" date="2019" name="Int. J. Syst. Evol. Microbiol.">
        <title>The Global Catalogue of Microorganisms (GCM) 10K type strain sequencing project: providing services to taxonomists for standard genome sequencing and annotation.</title>
        <authorList>
            <consortium name="The Broad Institute Genomics Platform"/>
            <consortium name="The Broad Institute Genome Sequencing Center for Infectious Disease"/>
            <person name="Wu L."/>
            <person name="Ma J."/>
        </authorList>
    </citation>
    <scope>NUCLEOTIDE SEQUENCE [LARGE SCALE GENOMIC DNA]</scope>
    <source>
        <strain evidence="3">JCM 17458</strain>
    </source>
</reference>
<feature type="region of interest" description="Disordered" evidence="1">
    <location>
        <begin position="26"/>
        <end position="71"/>
    </location>
</feature>
<evidence type="ECO:0000313" key="3">
    <source>
        <dbReference type="Proteomes" id="UP001501586"/>
    </source>
</evidence>
<evidence type="ECO:0000313" key="2">
    <source>
        <dbReference type="EMBL" id="GAA4283823.1"/>
    </source>
</evidence>
<protein>
    <submittedName>
        <fullName evidence="2">Uncharacterized protein</fullName>
    </submittedName>
</protein>
<name>A0ABP8EIQ8_9MICO</name>
<proteinExistence type="predicted"/>
<organism evidence="2 3">
    <name type="scientific">Brevibacterium daeguense</name>
    <dbReference type="NCBI Taxonomy" id="909936"/>
    <lineage>
        <taxon>Bacteria</taxon>
        <taxon>Bacillati</taxon>
        <taxon>Actinomycetota</taxon>
        <taxon>Actinomycetes</taxon>
        <taxon>Micrococcales</taxon>
        <taxon>Brevibacteriaceae</taxon>
        <taxon>Brevibacterium</taxon>
    </lineage>
</organism>
<comment type="caution">
    <text evidence="2">The sequence shown here is derived from an EMBL/GenBank/DDBJ whole genome shotgun (WGS) entry which is preliminary data.</text>
</comment>
<dbReference type="EMBL" id="BAABAZ010000004">
    <property type="protein sequence ID" value="GAA4283823.1"/>
    <property type="molecule type" value="Genomic_DNA"/>
</dbReference>
<accession>A0ABP8EIQ8</accession>